<keyword evidence="1" id="KW-1133">Transmembrane helix</keyword>
<dbReference type="STRING" id="1227455.C449_01506"/>
<feature type="transmembrane region" description="Helical" evidence="1">
    <location>
        <begin position="6"/>
        <end position="35"/>
    </location>
</feature>
<dbReference type="InParanoid" id="M0MPV2"/>
<evidence type="ECO:0008006" key="4">
    <source>
        <dbReference type="Google" id="ProtNLM"/>
    </source>
</evidence>
<dbReference type="InterPro" id="IPR052712">
    <property type="entry name" value="Acid_resist_chaperone_HdeD"/>
</dbReference>
<dbReference type="PATRIC" id="fig|1227455.4.peg.311"/>
<keyword evidence="1" id="KW-0472">Membrane</keyword>
<dbReference type="Pfam" id="PF03729">
    <property type="entry name" value="DUF308"/>
    <property type="match status" value="1"/>
</dbReference>
<dbReference type="Proteomes" id="UP000011669">
    <property type="component" value="Unassembled WGS sequence"/>
</dbReference>
<reference evidence="2 3" key="1">
    <citation type="journal article" date="2014" name="PLoS Genet.">
        <title>Phylogenetically driven sequencing of extremely halophilic archaea reveals strategies for static and dynamic osmo-response.</title>
        <authorList>
            <person name="Becker E.A."/>
            <person name="Seitzer P.M."/>
            <person name="Tritt A."/>
            <person name="Larsen D."/>
            <person name="Krusor M."/>
            <person name="Yao A.I."/>
            <person name="Wu D."/>
            <person name="Madern D."/>
            <person name="Eisen J.A."/>
            <person name="Darling A.E."/>
            <person name="Facciotti M.T."/>
        </authorList>
    </citation>
    <scope>NUCLEOTIDE SEQUENCE [LARGE SCALE GENOMIC DNA]</scope>
    <source>
        <strain evidence="2 3">DSM 5350</strain>
    </source>
</reference>
<dbReference type="AlphaFoldDB" id="M0MPV2"/>
<evidence type="ECO:0000256" key="1">
    <source>
        <dbReference type="SAM" id="Phobius"/>
    </source>
</evidence>
<sequence>MSVLGIIAIFSPFVTGIALSPILGVLLVIGGISHAVHVFSAEGTRRFIWQALLAVAYVVSGIALIANPILGLLTLTLLLAVFFVIEGLIEIVMGVRLRPASGWGWLLASGVIGIVAGALVWAGWPISALWVVGLVFGIKLLSTGATMIVLAMGSRKATRDTTSSGTTSRSA</sequence>
<dbReference type="PANTHER" id="PTHR34989">
    <property type="entry name" value="PROTEIN HDED"/>
    <property type="match status" value="1"/>
</dbReference>
<protein>
    <recommendedName>
        <fullName evidence="4">HdeD family acid-resistance protein</fullName>
    </recommendedName>
</protein>
<accession>M0MPV2</accession>
<comment type="caution">
    <text evidence="2">The sequence shown here is derived from an EMBL/GenBank/DDBJ whole genome shotgun (WGS) entry which is preliminary data.</text>
</comment>
<evidence type="ECO:0000313" key="2">
    <source>
        <dbReference type="EMBL" id="EMA47383.1"/>
    </source>
</evidence>
<evidence type="ECO:0000313" key="3">
    <source>
        <dbReference type="Proteomes" id="UP000011669"/>
    </source>
</evidence>
<feature type="transmembrane region" description="Helical" evidence="1">
    <location>
        <begin position="47"/>
        <end position="66"/>
    </location>
</feature>
<organism evidence="2 3">
    <name type="scientific">Halococcus saccharolyticus DSM 5350</name>
    <dbReference type="NCBI Taxonomy" id="1227455"/>
    <lineage>
        <taxon>Archaea</taxon>
        <taxon>Methanobacteriati</taxon>
        <taxon>Methanobacteriota</taxon>
        <taxon>Stenosarchaea group</taxon>
        <taxon>Halobacteria</taxon>
        <taxon>Halobacteriales</taxon>
        <taxon>Halococcaceae</taxon>
        <taxon>Halococcus</taxon>
    </lineage>
</organism>
<keyword evidence="3" id="KW-1185">Reference proteome</keyword>
<dbReference type="GO" id="GO:0005886">
    <property type="term" value="C:plasma membrane"/>
    <property type="evidence" value="ECO:0007669"/>
    <property type="project" value="TreeGrafter"/>
</dbReference>
<feature type="transmembrane region" description="Helical" evidence="1">
    <location>
        <begin position="72"/>
        <end position="93"/>
    </location>
</feature>
<feature type="transmembrane region" description="Helical" evidence="1">
    <location>
        <begin position="105"/>
        <end position="124"/>
    </location>
</feature>
<name>M0MPV2_9EURY</name>
<keyword evidence="1" id="KW-0812">Transmembrane</keyword>
<gene>
    <name evidence="2" type="ORF">C449_01506</name>
</gene>
<proteinExistence type="predicted"/>
<dbReference type="InterPro" id="IPR005325">
    <property type="entry name" value="DUF308_memb"/>
</dbReference>
<dbReference type="EMBL" id="AOMD01000005">
    <property type="protein sequence ID" value="EMA47383.1"/>
    <property type="molecule type" value="Genomic_DNA"/>
</dbReference>
<feature type="transmembrane region" description="Helical" evidence="1">
    <location>
        <begin position="130"/>
        <end position="151"/>
    </location>
</feature>
<dbReference type="PANTHER" id="PTHR34989:SF1">
    <property type="entry name" value="PROTEIN HDED"/>
    <property type="match status" value="1"/>
</dbReference>